<evidence type="ECO:0000313" key="10">
    <source>
        <dbReference type="Proteomes" id="UP000245887"/>
    </source>
</evidence>
<feature type="chain" id="PRO_5034583472" description="Tol-Pal system protein TolB" evidence="5">
    <location>
        <begin position="31"/>
        <end position="442"/>
    </location>
</feature>
<gene>
    <name evidence="5 7" type="primary">tolB</name>
    <name evidence="8" type="ORF">C8D92_102397</name>
    <name evidence="7" type="ORF">CF392_02915</name>
</gene>
<dbReference type="GO" id="GO:0017038">
    <property type="term" value="P:protein import"/>
    <property type="evidence" value="ECO:0007669"/>
    <property type="project" value="InterPro"/>
</dbReference>
<comment type="function">
    <text evidence="5">Part of the Tol-Pal system, which plays a role in outer membrane invagination during cell division and is important for maintaining outer membrane integrity.</text>
</comment>
<dbReference type="EMBL" id="NMPM01000011">
    <property type="protein sequence ID" value="PAV26948.1"/>
    <property type="molecule type" value="Genomic_DNA"/>
</dbReference>
<accession>A0A2A2I6E2</accession>
<keyword evidence="3 5" id="KW-0732">Signal</keyword>
<comment type="caution">
    <text evidence="7">The sequence shown here is derived from an EMBL/GenBank/DDBJ whole genome shotgun (WGS) entry which is preliminary data.</text>
</comment>
<evidence type="ECO:0000313" key="8">
    <source>
        <dbReference type="EMBL" id="PVY78352.1"/>
    </source>
</evidence>
<evidence type="ECO:0000313" key="9">
    <source>
        <dbReference type="Proteomes" id="UP000218332"/>
    </source>
</evidence>
<dbReference type="InterPro" id="IPR007195">
    <property type="entry name" value="TolB_N"/>
</dbReference>
<dbReference type="SUPFAM" id="SSF52964">
    <property type="entry name" value="TolB, N-terminal domain"/>
    <property type="match status" value="1"/>
</dbReference>
<evidence type="ECO:0000256" key="2">
    <source>
        <dbReference type="ARBA" id="ARBA00009820"/>
    </source>
</evidence>
<dbReference type="SUPFAM" id="SSF69304">
    <property type="entry name" value="Tricorn protease N-terminal domain"/>
    <property type="match status" value="1"/>
</dbReference>
<proteinExistence type="inferred from homology"/>
<dbReference type="Pfam" id="PF04052">
    <property type="entry name" value="TolB_N"/>
    <property type="match status" value="1"/>
</dbReference>
<evidence type="ECO:0000256" key="1">
    <source>
        <dbReference type="ARBA" id="ARBA00004418"/>
    </source>
</evidence>
<organism evidence="7 9">
    <name type="scientific">Tamilnaduibacter salinus</name>
    <dbReference type="NCBI Taxonomy" id="1484056"/>
    <lineage>
        <taxon>Bacteria</taxon>
        <taxon>Pseudomonadati</taxon>
        <taxon>Pseudomonadota</taxon>
        <taxon>Gammaproteobacteria</taxon>
        <taxon>Pseudomonadales</taxon>
        <taxon>Marinobacteraceae</taxon>
        <taxon>Tamilnaduibacter</taxon>
    </lineage>
</organism>
<dbReference type="InterPro" id="IPR011659">
    <property type="entry name" value="WD40"/>
</dbReference>
<comment type="subcellular location">
    <subcellularLocation>
        <location evidence="1 5">Periplasm</location>
    </subcellularLocation>
</comment>
<dbReference type="Proteomes" id="UP000245887">
    <property type="component" value="Unassembled WGS sequence"/>
</dbReference>
<dbReference type="InterPro" id="IPR011042">
    <property type="entry name" value="6-blade_b-propeller_TolB-like"/>
</dbReference>
<protein>
    <recommendedName>
        <fullName evidence="5">Tol-Pal system protein TolB</fullName>
    </recommendedName>
</protein>
<comment type="similarity">
    <text evidence="2 5">Belongs to the TolB family.</text>
</comment>
<keyword evidence="5" id="KW-0132">Cell division</keyword>
<comment type="subunit">
    <text evidence="5">The Tol-Pal system is composed of five core proteins: the inner membrane proteins TolA, TolQ and TolR, the periplasmic protein TolB and the outer membrane protein Pal. They form a network linking the inner and outer membranes and the peptidoglycan layer.</text>
</comment>
<dbReference type="AlphaFoldDB" id="A0A2A2I6E2"/>
<dbReference type="PANTHER" id="PTHR36842">
    <property type="entry name" value="PROTEIN TOLB HOMOLOG"/>
    <property type="match status" value="1"/>
</dbReference>
<reference evidence="8 10" key="2">
    <citation type="submission" date="2018-04" db="EMBL/GenBank/DDBJ databases">
        <title>Genomic Encyclopedia of Type Strains, Phase IV (KMG-IV): sequencing the most valuable type-strain genomes for metagenomic binning, comparative biology and taxonomic classification.</title>
        <authorList>
            <person name="Goeker M."/>
        </authorList>
    </citation>
    <scope>NUCLEOTIDE SEQUENCE [LARGE SCALE GENOMIC DNA]</scope>
    <source>
        <strain evidence="8 10">DSM 28688</strain>
    </source>
</reference>
<dbReference type="PANTHER" id="PTHR36842:SF1">
    <property type="entry name" value="PROTEIN TOLB"/>
    <property type="match status" value="1"/>
</dbReference>
<dbReference type="GO" id="GO:0051301">
    <property type="term" value="P:cell division"/>
    <property type="evidence" value="ECO:0007669"/>
    <property type="project" value="UniProtKB-UniRule"/>
</dbReference>
<dbReference type="RefSeq" id="WP_095609975.1">
    <property type="nucleotide sequence ID" value="NZ_NMPM01000011.1"/>
</dbReference>
<evidence type="ECO:0000313" key="7">
    <source>
        <dbReference type="EMBL" id="PAV26948.1"/>
    </source>
</evidence>
<dbReference type="NCBIfam" id="TIGR02800">
    <property type="entry name" value="propeller_TolB"/>
    <property type="match status" value="1"/>
</dbReference>
<dbReference type="Gene3D" id="3.40.50.10070">
    <property type="entry name" value="TolB, N-terminal domain"/>
    <property type="match status" value="1"/>
</dbReference>
<keyword evidence="9" id="KW-1185">Reference proteome</keyword>
<feature type="signal peptide" evidence="5">
    <location>
        <begin position="1"/>
        <end position="30"/>
    </location>
</feature>
<dbReference type="GO" id="GO:0042597">
    <property type="term" value="C:periplasmic space"/>
    <property type="evidence" value="ECO:0007669"/>
    <property type="project" value="UniProtKB-SubCell"/>
</dbReference>
<keyword evidence="5" id="KW-0131">Cell cycle</keyword>
<evidence type="ECO:0000256" key="4">
    <source>
        <dbReference type="ARBA" id="ARBA00022764"/>
    </source>
</evidence>
<dbReference type="OrthoDB" id="9802240at2"/>
<evidence type="ECO:0000259" key="6">
    <source>
        <dbReference type="Pfam" id="PF04052"/>
    </source>
</evidence>
<dbReference type="Gene3D" id="2.120.10.30">
    <property type="entry name" value="TolB, C-terminal domain"/>
    <property type="match status" value="1"/>
</dbReference>
<dbReference type="InterPro" id="IPR014167">
    <property type="entry name" value="Tol-Pal_TolB"/>
</dbReference>
<sequence precursor="true">MMKTISRLPLFARLATLLFLVAAMSAPVRAELVIRITEGAEDAIPVAVVPFGETGNLSFQENVASIVRSDLSMTGEFSPLSVDKMLSLPSRGKDIFFRDWRLLGQKYVLVGELSPVGQGERVSARFELYDVNRQERLLGETATVARDNLRTLAHHISDRVYQTITGNRGVFSTRLAYVTLEQEQGEPVYRLHVSDVDGQRSRVRLKSDEPILSPAWSPDGRKLAYVSFETGRPAVYIHELASGQREKISSFPGLNSAPAWSPDGDALLLTLSRDGNAEVYKMDIASRRLTRMTNHWAIDTEPSWSSAGSSFVFTSDRSGGPQIYRMDADGGEPQRLTFGSRYNARPRLGPDGDYVFYVHQREGQFSIARLNLNNREEVVLTRTGSDESPSLAPNGRLLIYATQKDDEGVLAVVTADGESTYTLPARFGEVRDPAWSPWTGNS</sequence>
<reference evidence="7 9" key="1">
    <citation type="submission" date="2017-07" db="EMBL/GenBank/DDBJ databases">
        <title>Tamlnaduibacter salinus (Mi-7) genome sequencing.</title>
        <authorList>
            <person name="Verma A."/>
            <person name="Krishnamurthi S."/>
        </authorList>
    </citation>
    <scope>NUCLEOTIDE SEQUENCE [LARGE SCALE GENOMIC DNA]</scope>
    <source>
        <strain evidence="7 9">Mi-7</strain>
    </source>
</reference>
<evidence type="ECO:0000256" key="5">
    <source>
        <dbReference type="HAMAP-Rule" id="MF_00671"/>
    </source>
</evidence>
<name>A0A2A2I6E2_9GAMM</name>
<feature type="domain" description="TolB N-terminal" evidence="6">
    <location>
        <begin position="33"/>
        <end position="137"/>
    </location>
</feature>
<evidence type="ECO:0000256" key="3">
    <source>
        <dbReference type="ARBA" id="ARBA00022729"/>
    </source>
</evidence>
<dbReference type="HAMAP" id="MF_00671">
    <property type="entry name" value="TolB"/>
    <property type="match status" value="1"/>
</dbReference>
<dbReference type="Proteomes" id="UP000218332">
    <property type="component" value="Unassembled WGS sequence"/>
</dbReference>
<keyword evidence="4 5" id="KW-0574">Periplasm</keyword>
<dbReference type="EMBL" id="QEKQ01000002">
    <property type="protein sequence ID" value="PVY78352.1"/>
    <property type="molecule type" value="Genomic_DNA"/>
</dbReference>
<dbReference type="Pfam" id="PF07676">
    <property type="entry name" value="PD40"/>
    <property type="match status" value="5"/>
</dbReference>